<dbReference type="AlphaFoldDB" id="A0A6J3MIK4"/>
<dbReference type="RefSeq" id="XP_033463778.1">
    <property type="nucleotide sequence ID" value="XM_033608216.1"/>
</dbReference>
<reference evidence="7" key="2">
    <citation type="submission" date="2020-04" db="EMBL/GenBank/DDBJ databases">
        <authorList>
            <consortium name="NCBI Genome Project"/>
        </authorList>
    </citation>
    <scope>NUCLEOTIDE SEQUENCE</scope>
    <source>
        <strain evidence="7">CBS 342.82</strain>
    </source>
</reference>
<comment type="subcellular location">
    <subcellularLocation>
        <location evidence="1">Nucleus</location>
    </subcellularLocation>
</comment>
<accession>A0A6J3MIK4</accession>
<feature type="domain" description="Zn(2)-C6 fungal-type" evidence="5">
    <location>
        <begin position="11"/>
        <end position="40"/>
    </location>
</feature>
<dbReference type="SMART" id="SM00906">
    <property type="entry name" value="Fungal_trans"/>
    <property type="match status" value="1"/>
</dbReference>
<protein>
    <recommendedName>
        <fullName evidence="5">Zn(2)-C6 fungal-type domain-containing protein</fullName>
    </recommendedName>
</protein>
<dbReference type="CDD" id="cd00067">
    <property type="entry name" value="GAL4"/>
    <property type="match status" value="1"/>
</dbReference>
<evidence type="ECO:0000256" key="1">
    <source>
        <dbReference type="ARBA" id="ARBA00004123"/>
    </source>
</evidence>
<evidence type="ECO:0000256" key="4">
    <source>
        <dbReference type="SAM" id="MobiDB-lite"/>
    </source>
</evidence>
<reference evidence="7" key="1">
    <citation type="submission" date="2020-01" db="EMBL/GenBank/DDBJ databases">
        <authorList>
            <consortium name="DOE Joint Genome Institute"/>
            <person name="Haridas S."/>
            <person name="Albert R."/>
            <person name="Binder M."/>
            <person name="Bloem J."/>
            <person name="Labutti K."/>
            <person name="Salamov A."/>
            <person name="Andreopoulos B."/>
            <person name="Baker S.E."/>
            <person name="Barry K."/>
            <person name="Bills G."/>
            <person name="Bluhm B.H."/>
            <person name="Cannon C."/>
            <person name="Castanera R."/>
            <person name="Culley D.E."/>
            <person name="Daum C."/>
            <person name="Ezra D."/>
            <person name="Gonzalez J.B."/>
            <person name="Henrissat B."/>
            <person name="Kuo A."/>
            <person name="Liang C."/>
            <person name="Lipzen A."/>
            <person name="Lutzoni F."/>
            <person name="Magnuson J."/>
            <person name="Mondo S."/>
            <person name="Nolan M."/>
            <person name="Ohm R."/>
            <person name="Pangilinan J."/>
            <person name="Park H.-J."/>
            <person name="Ramirez L."/>
            <person name="Alfaro M."/>
            <person name="Sun H."/>
            <person name="Tritt A."/>
            <person name="Yoshinaga Y."/>
            <person name="Zwiers L.-H."/>
            <person name="Turgeon B.G."/>
            <person name="Goodwin S.B."/>
            <person name="Spatafora J.W."/>
            <person name="Crous P.W."/>
            <person name="Grigoriev I.V."/>
        </authorList>
    </citation>
    <scope>NUCLEOTIDE SEQUENCE</scope>
    <source>
        <strain evidence="7">CBS 342.82</strain>
    </source>
</reference>
<dbReference type="Proteomes" id="UP000504637">
    <property type="component" value="Unplaced"/>
</dbReference>
<sequence>MSTAKLSRGKSCTLCQQRKVRCDLNKPCSNCAKAGVECHVAPLQPPRRRKRKVDEDTVLDRLKRAESLLSQHGLQVNRSVEDETREDDEADEDDVDELPHKSRSYKNGISLVRGESPDTEQEQSLLFRSFTTSNVLDMSRQFPFVVIGETTAISVVDQHPNAVQIFQLWQTYLNNVDPILKLTHTPTLQKQIISASANISKVSKPLETLMFNIYLIAVTSLSADEVQETFGEAKPELLRHFHSAAQQSLINAGFMSSSDLMVLQAHFLYLICIREFVDPRPHFCLIGIAVRVAQRIGLHRDGARFGLPPLEVEQRRRLWWNLLALDKRIAELSGSAISACSTSDADCKRPLNINDSNLHVYQKVPPSPSESLTEMVFALARFELVNAPGSDGTHSQSSKDRSNRSTPSASHMQLPRVLTHLQDYSRHIENTYLRPCDPNIPLQLFTQMTIRQSICKLHILSNVHRLATKPATIPREDRLWLLTEAITMIEADNAIQASPGCRGFFWYSQLHSPFPAYMIFAHELRDASTSPEICGRAWKAIDENHRHRGLVRALQPPIHVGFTNLFLDAWTAWEQASVSTPGSRRADRGNRESVRTPEMIVQLRGLLAAYHGGIATAAEASTSTTYSDSNTATATKTQLSQQQQQQQQQPYQRLPHSAPQQSHHNNPQNALSSPHPISIAPPPMTPSSSNPIPPISPFLPANSMPSTADWDPTTAQMLMTSPEDAFGAATALDWAAFFPQQFLFDEQYLGQY</sequence>
<keyword evidence="3" id="KW-0539">Nucleus</keyword>
<feature type="compositionally biased region" description="Polar residues" evidence="4">
    <location>
        <begin position="630"/>
        <end position="640"/>
    </location>
</feature>
<gene>
    <name evidence="7" type="ORF">K489DRAFT_420053</name>
</gene>
<dbReference type="PROSITE" id="PS50048">
    <property type="entry name" value="ZN2_CY6_FUNGAL_2"/>
    <property type="match status" value="1"/>
</dbReference>
<dbReference type="InterPro" id="IPR050613">
    <property type="entry name" value="Sec_Metabolite_Reg"/>
</dbReference>
<feature type="compositionally biased region" description="Polar residues" evidence="4">
    <location>
        <begin position="658"/>
        <end position="671"/>
    </location>
</feature>
<dbReference type="SMART" id="SM00066">
    <property type="entry name" value="GAL4"/>
    <property type="match status" value="1"/>
</dbReference>
<dbReference type="PANTHER" id="PTHR31001">
    <property type="entry name" value="UNCHARACTERIZED TRANSCRIPTIONAL REGULATORY PROTEIN"/>
    <property type="match status" value="1"/>
</dbReference>
<dbReference type="CDD" id="cd12148">
    <property type="entry name" value="fungal_TF_MHR"/>
    <property type="match status" value="1"/>
</dbReference>
<feature type="region of interest" description="Disordered" evidence="4">
    <location>
        <begin position="73"/>
        <end position="101"/>
    </location>
</feature>
<keyword evidence="2" id="KW-0479">Metal-binding</keyword>
<feature type="compositionally biased region" description="Pro residues" evidence="4">
    <location>
        <begin position="679"/>
        <end position="696"/>
    </location>
</feature>
<dbReference type="GO" id="GO:0000981">
    <property type="term" value="F:DNA-binding transcription factor activity, RNA polymerase II-specific"/>
    <property type="evidence" value="ECO:0007669"/>
    <property type="project" value="InterPro"/>
</dbReference>
<proteinExistence type="predicted"/>
<keyword evidence="6" id="KW-1185">Reference proteome</keyword>
<name>A0A6J3MIK4_9PEZI</name>
<organism evidence="7">
    <name type="scientific">Dissoconium aciculare CBS 342.82</name>
    <dbReference type="NCBI Taxonomy" id="1314786"/>
    <lineage>
        <taxon>Eukaryota</taxon>
        <taxon>Fungi</taxon>
        <taxon>Dikarya</taxon>
        <taxon>Ascomycota</taxon>
        <taxon>Pezizomycotina</taxon>
        <taxon>Dothideomycetes</taxon>
        <taxon>Dothideomycetidae</taxon>
        <taxon>Mycosphaerellales</taxon>
        <taxon>Dissoconiaceae</taxon>
        <taxon>Dissoconium</taxon>
    </lineage>
</organism>
<dbReference type="PANTHER" id="PTHR31001:SF45">
    <property type="entry name" value="ZN(II)2CYS6 TRANSCRIPTION FACTOR (EUROFUNG)"/>
    <property type="match status" value="1"/>
</dbReference>
<dbReference type="GO" id="GO:0008270">
    <property type="term" value="F:zinc ion binding"/>
    <property type="evidence" value="ECO:0007669"/>
    <property type="project" value="InterPro"/>
</dbReference>
<evidence type="ECO:0000256" key="2">
    <source>
        <dbReference type="ARBA" id="ARBA00022723"/>
    </source>
</evidence>
<reference evidence="7" key="3">
    <citation type="submission" date="2025-08" db="UniProtKB">
        <authorList>
            <consortium name="RefSeq"/>
        </authorList>
    </citation>
    <scope>IDENTIFICATION</scope>
    <source>
        <strain evidence="7">CBS 342.82</strain>
    </source>
</reference>
<feature type="compositionally biased region" description="Acidic residues" evidence="4">
    <location>
        <begin position="83"/>
        <end position="96"/>
    </location>
</feature>
<dbReference type="GO" id="GO:0006351">
    <property type="term" value="P:DNA-templated transcription"/>
    <property type="evidence" value="ECO:0007669"/>
    <property type="project" value="InterPro"/>
</dbReference>
<dbReference type="OrthoDB" id="2269373at2759"/>
<dbReference type="Gene3D" id="4.10.240.10">
    <property type="entry name" value="Zn(2)-C6 fungal-type DNA-binding domain"/>
    <property type="match status" value="1"/>
</dbReference>
<dbReference type="InterPro" id="IPR001138">
    <property type="entry name" value="Zn2Cys6_DnaBD"/>
</dbReference>
<evidence type="ECO:0000313" key="6">
    <source>
        <dbReference type="Proteomes" id="UP000504637"/>
    </source>
</evidence>
<dbReference type="Pfam" id="PF00172">
    <property type="entry name" value="Zn_clus"/>
    <property type="match status" value="1"/>
</dbReference>
<dbReference type="Pfam" id="PF04082">
    <property type="entry name" value="Fungal_trans"/>
    <property type="match status" value="1"/>
</dbReference>
<feature type="region of interest" description="Disordered" evidence="4">
    <location>
        <begin position="388"/>
        <end position="412"/>
    </location>
</feature>
<feature type="compositionally biased region" description="Low complexity" evidence="4">
    <location>
        <begin position="620"/>
        <end position="629"/>
    </location>
</feature>
<dbReference type="GeneID" id="54366016"/>
<dbReference type="InterPro" id="IPR036864">
    <property type="entry name" value="Zn2-C6_fun-type_DNA-bd_sf"/>
</dbReference>
<evidence type="ECO:0000313" key="7">
    <source>
        <dbReference type="RefSeq" id="XP_033463778.1"/>
    </source>
</evidence>
<evidence type="ECO:0000256" key="3">
    <source>
        <dbReference type="ARBA" id="ARBA00023242"/>
    </source>
</evidence>
<evidence type="ECO:0000259" key="5">
    <source>
        <dbReference type="PROSITE" id="PS50048"/>
    </source>
</evidence>
<dbReference type="GO" id="GO:0003677">
    <property type="term" value="F:DNA binding"/>
    <property type="evidence" value="ECO:0007669"/>
    <property type="project" value="InterPro"/>
</dbReference>
<dbReference type="InterPro" id="IPR007219">
    <property type="entry name" value="XnlR_reg_dom"/>
</dbReference>
<dbReference type="GO" id="GO:0005634">
    <property type="term" value="C:nucleus"/>
    <property type="evidence" value="ECO:0007669"/>
    <property type="project" value="UniProtKB-SubCell"/>
</dbReference>
<dbReference type="SUPFAM" id="SSF57701">
    <property type="entry name" value="Zn2/Cys6 DNA-binding domain"/>
    <property type="match status" value="1"/>
</dbReference>
<feature type="region of interest" description="Disordered" evidence="4">
    <location>
        <begin position="620"/>
        <end position="696"/>
    </location>
</feature>